<gene>
    <name evidence="1" type="ORF">B6N60_01450</name>
</gene>
<reference evidence="1" key="1">
    <citation type="submission" date="2017-04" db="EMBL/GenBank/DDBJ databases">
        <title>Genome deletions in a multicellular cyanobacterial endosymbiont for morphological adaptation in marine diatoms.</title>
        <authorList>
            <person name="Wang Y."/>
            <person name="Gao H."/>
            <person name="Li R."/>
            <person name="Xu X."/>
        </authorList>
    </citation>
    <scope>NUCLEOTIDE SEQUENCE</scope>
    <source>
        <strain evidence="1">FACHB 800</strain>
    </source>
</reference>
<organism evidence="1 2">
    <name type="scientific">Richelia sinica FACHB-800</name>
    <dbReference type="NCBI Taxonomy" id="1357546"/>
    <lineage>
        <taxon>Bacteria</taxon>
        <taxon>Bacillati</taxon>
        <taxon>Cyanobacteriota</taxon>
        <taxon>Cyanophyceae</taxon>
        <taxon>Nostocales</taxon>
        <taxon>Nostocaceae</taxon>
        <taxon>Richelia</taxon>
    </lineage>
</organism>
<sequence length="126" mass="14273">MNQDISGSSSLDKKIHSEQLDQVVEAILAGKYSWACVLMLRFVGYNPMHYIPYRTYNRLLKENSRLGLSNSQQNEKMKIATSAVEKRSDSHLKTNCLNKLKDIAYLEVGGKQKAELHGSNREQLSA</sequence>
<dbReference type="NCBIfam" id="NF037966">
    <property type="entry name" value="HetP_family"/>
    <property type="match status" value="1"/>
</dbReference>
<evidence type="ECO:0000313" key="1">
    <source>
        <dbReference type="EMBL" id="QXE22764.1"/>
    </source>
</evidence>
<dbReference type="EMBL" id="CP021056">
    <property type="protein sequence ID" value="QXE22764.1"/>
    <property type="molecule type" value="Genomic_DNA"/>
</dbReference>
<protein>
    <submittedName>
        <fullName evidence="1">Heterocyst differentiation protein</fullName>
    </submittedName>
</protein>
<proteinExistence type="predicted"/>
<evidence type="ECO:0000313" key="2">
    <source>
        <dbReference type="Proteomes" id="UP000683511"/>
    </source>
</evidence>
<name>A0A975T660_9NOST</name>
<dbReference type="Proteomes" id="UP000683511">
    <property type="component" value="Chromosome"/>
</dbReference>
<keyword evidence="2" id="KW-1185">Reference proteome</keyword>
<dbReference type="InterPro" id="IPR049598">
    <property type="entry name" value="HetP-like"/>
</dbReference>
<dbReference type="AlphaFoldDB" id="A0A975T660"/>
<dbReference type="KEGG" id="rsin:B6N60_01450"/>
<accession>A0A975T660</accession>
<dbReference type="RefSeq" id="WP_190601707.1">
    <property type="nucleotide sequence ID" value="NZ_CP021056.1"/>
</dbReference>